<name>A0A8B8FGL8_9HEMI</name>
<dbReference type="PROSITE" id="PS50217">
    <property type="entry name" value="BZIP"/>
    <property type="match status" value="1"/>
</dbReference>
<dbReference type="Gene3D" id="1.20.5.170">
    <property type="match status" value="1"/>
</dbReference>
<dbReference type="Proteomes" id="UP000694846">
    <property type="component" value="Unplaced"/>
</dbReference>
<feature type="region of interest" description="Disordered" evidence="7">
    <location>
        <begin position="81"/>
        <end position="111"/>
    </location>
</feature>
<feature type="compositionally biased region" description="Low complexity" evidence="7">
    <location>
        <begin position="92"/>
        <end position="111"/>
    </location>
</feature>
<dbReference type="AlphaFoldDB" id="A0A8B8FGL8"/>
<dbReference type="SMART" id="SM00338">
    <property type="entry name" value="BRLZ"/>
    <property type="match status" value="1"/>
</dbReference>
<evidence type="ECO:0000313" key="9">
    <source>
        <dbReference type="Proteomes" id="UP000694846"/>
    </source>
</evidence>
<evidence type="ECO:0000256" key="4">
    <source>
        <dbReference type="ARBA" id="ARBA00023125"/>
    </source>
</evidence>
<gene>
    <name evidence="10" type="primary">LOC112683041</name>
</gene>
<dbReference type="CTD" id="22926"/>
<evidence type="ECO:0000256" key="6">
    <source>
        <dbReference type="ARBA" id="ARBA00023242"/>
    </source>
</evidence>
<evidence type="ECO:0000256" key="3">
    <source>
        <dbReference type="ARBA" id="ARBA00023015"/>
    </source>
</evidence>
<keyword evidence="4" id="KW-0238">DNA-binding</keyword>
<organism evidence="9 10">
    <name type="scientific">Sipha flava</name>
    <name type="common">yellow sugarcane aphid</name>
    <dbReference type="NCBI Taxonomy" id="143950"/>
    <lineage>
        <taxon>Eukaryota</taxon>
        <taxon>Metazoa</taxon>
        <taxon>Ecdysozoa</taxon>
        <taxon>Arthropoda</taxon>
        <taxon>Hexapoda</taxon>
        <taxon>Insecta</taxon>
        <taxon>Pterygota</taxon>
        <taxon>Neoptera</taxon>
        <taxon>Paraneoptera</taxon>
        <taxon>Hemiptera</taxon>
        <taxon>Sternorrhyncha</taxon>
        <taxon>Aphidomorpha</taxon>
        <taxon>Aphidoidea</taxon>
        <taxon>Aphididae</taxon>
        <taxon>Sipha</taxon>
    </lineage>
</organism>
<protein>
    <submittedName>
        <fullName evidence="10">Cyclic AMP-dependent transcription factor ATF-6 alpha isoform X1</fullName>
    </submittedName>
</protein>
<dbReference type="GO" id="GO:0000978">
    <property type="term" value="F:RNA polymerase II cis-regulatory region sequence-specific DNA binding"/>
    <property type="evidence" value="ECO:0007669"/>
    <property type="project" value="TreeGrafter"/>
</dbReference>
<accession>A0A8B8FGL8</accession>
<keyword evidence="6" id="KW-0539">Nucleus</keyword>
<keyword evidence="5" id="KW-0804">Transcription</keyword>
<dbReference type="GO" id="GO:0016020">
    <property type="term" value="C:membrane"/>
    <property type="evidence" value="ECO:0007669"/>
    <property type="project" value="UniProtKB-SubCell"/>
</dbReference>
<dbReference type="InterPro" id="IPR004827">
    <property type="entry name" value="bZIP"/>
</dbReference>
<comment type="similarity">
    <text evidence="2">Belongs to the bZIP family. ATF subfamily.</text>
</comment>
<dbReference type="GeneID" id="112683041"/>
<evidence type="ECO:0000313" key="10">
    <source>
        <dbReference type="RefSeq" id="XP_025409672.1"/>
    </source>
</evidence>
<dbReference type="SUPFAM" id="SSF57959">
    <property type="entry name" value="Leucine zipper domain"/>
    <property type="match status" value="1"/>
</dbReference>
<dbReference type="GO" id="GO:0000981">
    <property type="term" value="F:DNA-binding transcription factor activity, RNA polymerase II-specific"/>
    <property type="evidence" value="ECO:0007669"/>
    <property type="project" value="TreeGrafter"/>
</dbReference>
<feature type="domain" description="BZIP" evidence="8">
    <location>
        <begin position="272"/>
        <end position="326"/>
    </location>
</feature>
<dbReference type="RefSeq" id="XP_025409672.1">
    <property type="nucleotide sequence ID" value="XM_025553887.1"/>
</dbReference>
<dbReference type="PANTHER" id="PTHR46164">
    <property type="entry name" value="ATF6, ISOFORM C"/>
    <property type="match status" value="1"/>
</dbReference>
<evidence type="ECO:0000256" key="7">
    <source>
        <dbReference type="SAM" id="MobiDB-lite"/>
    </source>
</evidence>
<dbReference type="PRINTS" id="PR00041">
    <property type="entry name" value="LEUZIPPRCREB"/>
</dbReference>
<evidence type="ECO:0000256" key="1">
    <source>
        <dbReference type="ARBA" id="ARBA00004167"/>
    </source>
</evidence>
<reference evidence="10" key="1">
    <citation type="submission" date="2025-08" db="UniProtKB">
        <authorList>
            <consortium name="RefSeq"/>
        </authorList>
    </citation>
    <scope>IDENTIFICATION</scope>
    <source>
        <tissue evidence="10">Whole body</tissue>
    </source>
</reference>
<dbReference type="PANTHER" id="PTHR46164:SF3">
    <property type="entry name" value="ATF6, ISOFORM C"/>
    <property type="match status" value="1"/>
</dbReference>
<evidence type="ECO:0000256" key="5">
    <source>
        <dbReference type="ARBA" id="ARBA00023163"/>
    </source>
</evidence>
<dbReference type="CDD" id="cd14700">
    <property type="entry name" value="bZIP_ATF6"/>
    <property type="match status" value="1"/>
</dbReference>
<evidence type="ECO:0000259" key="8">
    <source>
        <dbReference type="PROSITE" id="PS50217"/>
    </source>
</evidence>
<sequence>MSKLDSNDDGSTWPWYYNELKMMDVLVEPKDELLRFDELKVEPFSQYYGDDLKFNSEINDLNNDLTMQWNIESCFGNGIDLEQNDLSPPSSPSSSGSTPSGDSQSSFDSNQVSSRILSPNISYENNIRNVCTTNTVIAPKCINQNEKNSKLKILPAPIKPALNTHSSSNTNNSLLYNNFNVSSMLTDQTNQSSITVSKSFVPRKIILTPDQFSKITKLQKQKQADLRISTVPLVSSTSSEVNTRLSLPVVEVDPIKSRCNSSTTLQYNQISAIKRHQRMIRNREAASLSRKKKKEYLTSLEEKISILHKENLELKIENSALKERLKIFDKLSSMTDRPLIKRVKKATAILSVVLMISLNVAPLGLFNSRQIDNSMIKMNLGKNFKTKSIENLNFQSRNLLWSSDFEDINSTLNITEHLMCPTFINISESKRIDSELRKWIEPRNLKLLNDNLSMVYVEPKIISTNIEQAKNNEYVAKKDKKMDTIPKRNFKKRKHIPSSNDFIEIFGHLKLNSKESLFDSIERQDDTFYVVSFSGDHLLLPPSHNASNTTIRPKMSLVFPTLSSNGSDFVTMIQIDCAVTDTKTLQIRDIHLRHNDFKNNISSNSKQHHDHRNNIAHKPYFVQKNYRGSMFSKMNQELPSY</sequence>
<proteinExistence type="inferred from homology"/>
<comment type="subcellular location">
    <subcellularLocation>
        <location evidence="1">Membrane</location>
        <topology evidence="1">Single-pass membrane protein</topology>
    </subcellularLocation>
</comment>
<dbReference type="InterPro" id="IPR051882">
    <property type="entry name" value="ATF_bZIP_TF"/>
</dbReference>
<dbReference type="GO" id="GO:0005634">
    <property type="term" value="C:nucleus"/>
    <property type="evidence" value="ECO:0007669"/>
    <property type="project" value="TreeGrafter"/>
</dbReference>
<dbReference type="OrthoDB" id="644067at2759"/>
<keyword evidence="9" id="KW-1185">Reference proteome</keyword>
<dbReference type="InterPro" id="IPR046347">
    <property type="entry name" value="bZIP_sf"/>
</dbReference>
<evidence type="ECO:0000256" key="2">
    <source>
        <dbReference type="ARBA" id="ARBA00009050"/>
    </source>
</evidence>
<dbReference type="Pfam" id="PF00170">
    <property type="entry name" value="bZIP_1"/>
    <property type="match status" value="1"/>
</dbReference>
<keyword evidence="3" id="KW-0805">Transcription regulation</keyword>
<dbReference type="GO" id="GO:0030968">
    <property type="term" value="P:endoplasmic reticulum unfolded protein response"/>
    <property type="evidence" value="ECO:0007669"/>
    <property type="project" value="TreeGrafter"/>
</dbReference>